<organism evidence="3">
    <name type="scientific">Nanobsidianus stetteri</name>
    <dbReference type="NCBI Taxonomy" id="1294122"/>
    <lineage>
        <taxon>Archaea</taxon>
        <taxon>Nanobdellota</taxon>
        <taxon>Candidatus Nanoarchaeia</taxon>
        <taxon>Nanoarchaeales</taxon>
        <taxon>Nanopusillaceae</taxon>
        <taxon>Candidatus Nanobsidianus</taxon>
    </lineage>
</organism>
<dbReference type="EMBL" id="QEFH01000012">
    <property type="protein sequence ID" value="PVU71037.1"/>
    <property type="molecule type" value="Genomic_DNA"/>
</dbReference>
<sequence>MSNDSTTIYIGDIKEELEELKKKGYTIKDILKKGIEYIKIQENIPYNISELGQSIKELRSQVEMIKEFNLSILLLNKSINRLNKILKRKKKVKKKKKGLLRRLINFLYG</sequence>
<keyword evidence="1" id="KW-0175">Coiled coil</keyword>
<dbReference type="EMBL" id="QEFP01000010">
    <property type="protein sequence ID" value="PVU68466.1"/>
    <property type="molecule type" value="Genomic_DNA"/>
</dbReference>
<reference evidence="3" key="3">
    <citation type="submission" date="2017-05" db="EMBL/GenBank/DDBJ databases">
        <authorList>
            <person name="Song R."/>
            <person name="Chenine A.L."/>
            <person name="Ruprecht R.M."/>
        </authorList>
    </citation>
    <scope>NUCLEOTIDE SEQUENCE</scope>
    <source>
        <strain evidence="3">SCGC AB-777_F03</strain>
        <strain evidence="4">SCGC AB-777_O03</strain>
    </source>
</reference>
<name>A0A2T9WKW1_NANST</name>
<reference evidence="3 5" key="1">
    <citation type="journal article" date="2015" name="Appl. Environ. Microbiol.">
        <title>Nanoarchaeota, Their Sulfolobales Host, and Nanoarchaeota Virus Distribution across Yellowstone National Park Hot Springs.</title>
        <authorList>
            <person name="Munson-McGee J.H."/>
            <person name="Field E.K."/>
            <person name="Bateson M."/>
            <person name="Rooney C."/>
            <person name="Stepanauskas R."/>
            <person name="Young M.J."/>
        </authorList>
    </citation>
    <scope>NUCLEOTIDE SEQUENCE [LARGE SCALE GENOMIC DNA]</scope>
    <source>
        <strain evidence="3">SCGC AB-777_F03</strain>
        <strain evidence="4">SCGC AB-777_O03</strain>
    </source>
</reference>
<evidence type="ECO:0000313" key="4">
    <source>
        <dbReference type="EMBL" id="PVU71037.1"/>
    </source>
</evidence>
<feature type="coiled-coil region" evidence="1">
    <location>
        <begin position="75"/>
        <end position="102"/>
    </location>
</feature>
<protein>
    <submittedName>
        <fullName evidence="3">Uncharacterized protein</fullName>
    </submittedName>
</protein>
<reference evidence="2" key="4">
    <citation type="submission" date="2021-11" db="EMBL/GenBank/DDBJ databases">
        <authorList>
            <person name="Munson-Mcgee J."/>
            <person name="Field E."/>
            <person name="Bateson M."/>
            <person name="Rooney C."/>
            <person name="Stepanauskas R."/>
            <person name="Young M."/>
        </authorList>
    </citation>
    <scope>NUCLEOTIDE SEQUENCE</scope>
    <source>
        <strain evidence="2">SCGC AB-777_F03</strain>
    </source>
</reference>
<dbReference type="EMBL" id="QEFP02000001">
    <property type="protein sequence ID" value="MCC5446794.1"/>
    <property type="molecule type" value="Genomic_DNA"/>
</dbReference>
<evidence type="ECO:0000313" key="3">
    <source>
        <dbReference type="EMBL" id="PVU68466.1"/>
    </source>
</evidence>
<dbReference type="RefSeq" id="WP_228615012.1">
    <property type="nucleotide sequence ID" value="NZ_QEFP02000001.1"/>
</dbReference>
<evidence type="ECO:0000313" key="2">
    <source>
        <dbReference type="EMBL" id="MCC5446794.1"/>
    </source>
</evidence>
<evidence type="ECO:0000313" key="5">
    <source>
        <dbReference type="Proteomes" id="UP000245908"/>
    </source>
</evidence>
<proteinExistence type="predicted"/>
<evidence type="ECO:0000256" key="1">
    <source>
        <dbReference type="SAM" id="Coils"/>
    </source>
</evidence>
<comment type="caution">
    <text evidence="3">The sequence shown here is derived from an EMBL/GenBank/DDBJ whole genome shotgun (WGS) entry which is preliminary data.</text>
</comment>
<dbReference type="Proteomes" id="UP000245908">
    <property type="component" value="Unassembled WGS sequence"/>
</dbReference>
<dbReference type="AlphaFoldDB" id="A0A2T9WKW1"/>
<dbReference type="Proteomes" id="UP000245509">
    <property type="component" value="Unassembled WGS sequence"/>
</dbReference>
<accession>A0A2T9WKW1</accession>
<gene>
    <name evidence="2" type="ORF">DDW03_000010</name>
    <name evidence="3" type="ORF">DDW03_02200</name>
    <name evidence="4" type="ORF">DDW05_01910</name>
</gene>
<reference evidence="2" key="2">
    <citation type="submission" date="2017-05" db="EMBL/GenBank/DDBJ databases">
        <authorList>
            <person name="Munson-Mcgee J.H."/>
        </authorList>
    </citation>
    <scope>NUCLEOTIDE SEQUENCE</scope>
    <source>
        <strain evidence="2">SCGC AB-777_F03</strain>
    </source>
</reference>